<feature type="domain" description="Major facilitator superfamily (MFS) profile" evidence="8">
    <location>
        <begin position="26"/>
        <end position="420"/>
    </location>
</feature>
<evidence type="ECO:0000256" key="7">
    <source>
        <dbReference type="SAM" id="Phobius"/>
    </source>
</evidence>
<gene>
    <name evidence="9" type="ORF">ACFSW8_12730</name>
</gene>
<dbReference type="PANTHER" id="PTHR43184:SF12">
    <property type="entry name" value="SUGAR PHOSPHATE EXCHANGER 3"/>
    <property type="match status" value="1"/>
</dbReference>
<organism evidence="9 10">
    <name type="scientific">Rubritalea tangerina</name>
    <dbReference type="NCBI Taxonomy" id="430798"/>
    <lineage>
        <taxon>Bacteria</taxon>
        <taxon>Pseudomonadati</taxon>
        <taxon>Verrucomicrobiota</taxon>
        <taxon>Verrucomicrobiia</taxon>
        <taxon>Verrucomicrobiales</taxon>
        <taxon>Rubritaleaceae</taxon>
        <taxon>Rubritalea</taxon>
    </lineage>
</organism>
<evidence type="ECO:0000256" key="1">
    <source>
        <dbReference type="ARBA" id="ARBA00004141"/>
    </source>
</evidence>
<name>A0ABW4ZD41_9BACT</name>
<dbReference type="RefSeq" id="WP_377089657.1">
    <property type="nucleotide sequence ID" value="NZ_JBHSJL010000014.1"/>
</dbReference>
<evidence type="ECO:0000259" key="8">
    <source>
        <dbReference type="PROSITE" id="PS50850"/>
    </source>
</evidence>
<reference evidence="10" key="1">
    <citation type="journal article" date="2019" name="Int. J. Syst. Evol. Microbiol.">
        <title>The Global Catalogue of Microorganisms (GCM) 10K type strain sequencing project: providing services to taxonomists for standard genome sequencing and annotation.</title>
        <authorList>
            <consortium name="The Broad Institute Genomics Platform"/>
            <consortium name="The Broad Institute Genome Sequencing Center for Infectious Disease"/>
            <person name="Wu L."/>
            <person name="Ma J."/>
        </authorList>
    </citation>
    <scope>NUCLEOTIDE SEQUENCE [LARGE SCALE GENOMIC DNA]</scope>
    <source>
        <strain evidence="10">CCUG 57942</strain>
    </source>
</reference>
<keyword evidence="6 7" id="KW-0472">Membrane</keyword>
<dbReference type="InterPro" id="IPR036259">
    <property type="entry name" value="MFS_trans_sf"/>
</dbReference>
<dbReference type="PROSITE" id="PS50850">
    <property type="entry name" value="MFS"/>
    <property type="match status" value="1"/>
</dbReference>
<dbReference type="PIRSF" id="PIRSF002808">
    <property type="entry name" value="Hexose_phosphate_transp"/>
    <property type="match status" value="1"/>
</dbReference>
<feature type="transmembrane region" description="Helical" evidence="7">
    <location>
        <begin position="152"/>
        <end position="172"/>
    </location>
</feature>
<comment type="subcellular location">
    <subcellularLocation>
        <location evidence="1">Membrane</location>
        <topology evidence="1">Multi-pass membrane protein</topology>
    </subcellularLocation>
</comment>
<dbReference type="Gene3D" id="1.20.1250.20">
    <property type="entry name" value="MFS general substrate transporter like domains"/>
    <property type="match status" value="2"/>
</dbReference>
<feature type="transmembrane region" description="Helical" evidence="7">
    <location>
        <begin position="90"/>
        <end position="119"/>
    </location>
</feature>
<keyword evidence="5 7" id="KW-1133">Transmembrane helix</keyword>
<feature type="transmembrane region" description="Helical" evidence="7">
    <location>
        <begin position="60"/>
        <end position="78"/>
    </location>
</feature>
<proteinExistence type="predicted"/>
<dbReference type="InterPro" id="IPR020846">
    <property type="entry name" value="MFS_dom"/>
</dbReference>
<dbReference type="Proteomes" id="UP001597389">
    <property type="component" value="Unassembled WGS sequence"/>
</dbReference>
<keyword evidence="10" id="KW-1185">Reference proteome</keyword>
<evidence type="ECO:0000256" key="2">
    <source>
        <dbReference type="ARBA" id="ARBA00022448"/>
    </source>
</evidence>
<dbReference type="EMBL" id="JBHUJB010000051">
    <property type="protein sequence ID" value="MFD2159767.1"/>
    <property type="molecule type" value="Genomic_DNA"/>
</dbReference>
<keyword evidence="3" id="KW-0762">Sugar transport</keyword>
<evidence type="ECO:0000256" key="5">
    <source>
        <dbReference type="ARBA" id="ARBA00022989"/>
    </source>
</evidence>
<dbReference type="Pfam" id="PF07690">
    <property type="entry name" value="MFS_1"/>
    <property type="match status" value="1"/>
</dbReference>
<feature type="transmembrane region" description="Helical" evidence="7">
    <location>
        <begin position="327"/>
        <end position="345"/>
    </location>
</feature>
<feature type="transmembrane region" description="Helical" evidence="7">
    <location>
        <begin position="305"/>
        <end position="321"/>
    </location>
</feature>
<dbReference type="SUPFAM" id="SSF103473">
    <property type="entry name" value="MFS general substrate transporter"/>
    <property type="match status" value="1"/>
</dbReference>
<evidence type="ECO:0000313" key="9">
    <source>
        <dbReference type="EMBL" id="MFD2159767.1"/>
    </source>
</evidence>
<feature type="transmembrane region" description="Helical" evidence="7">
    <location>
        <begin position="236"/>
        <end position="261"/>
    </location>
</feature>
<dbReference type="InterPro" id="IPR000849">
    <property type="entry name" value="Sugar_P_transporter"/>
</dbReference>
<evidence type="ECO:0000256" key="6">
    <source>
        <dbReference type="ARBA" id="ARBA00023136"/>
    </source>
</evidence>
<feature type="transmembrane region" description="Helical" evidence="7">
    <location>
        <begin position="178"/>
        <end position="200"/>
    </location>
</feature>
<sequence>MSASKSLTEPPQSDSQDGLKSFQARIVILSFLSYFFYYYTRKNLGIATSSMIEEGFTEETIGWIQSGYGILYALGQFICGGLGDKLGARIMIFCGMALSAIASIAIGFFPLTLVLLIAWPLNGLFQSTGWSNNCKLIATWIPHDSRGRVMGIWSLCYVLGSISANVVCGYLVEHYNWKLSFLVTGFTVLSVAIIQGLFLINRPEQKGFTIQRRNGASAENASQKGNFKRMLTNPIILLYGGSYFSLKFIRYTFFIWLPFYFEKRLNYDTDVSAYSSNAFEVGGVIGLLCGGILADKVFSENRGRLAWLGLIALCAALFVFRNYAHSSYLAVLFSLGAVGLFLYIADAQVSGTAAQDVAGADAAASATGIVNGLGSVGGALAGIVPIWIKQSYGWDGVFLLFIALTALAILLTFPVALRRQVGKA</sequence>
<keyword evidence="4 7" id="KW-0812">Transmembrane</keyword>
<evidence type="ECO:0000256" key="4">
    <source>
        <dbReference type="ARBA" id="ARBA00022692"/>
    </source>
</evidence>
<comment type="caution">
    <text evidence="9">The sequence shown here is derived from an EMBL/GenBank/DDBJ whole genome shotgun (WGS) entry which is preliminary data.</text>
</comment>
<feature type="transmembrane region" description="Helical" evidence="7">
    <location>
        <begin position="394"/>
        <end position="417"/>
    </location>
</feature>
<feature type="transmembrane region" description="Helical" evidence="7">
    <location>
        <begin position="366"/>
        <end position="388"/>
    </location>
</feature>
<accession>A0ABW4ZD41</accession>
<evidence type="ECO:0000313" key="10">
    <source>
        <dbReference type="Proteomes" id="UP001597389"/>
    </source>
</evidence>
<dbReference type="PANTHER" id="PTHR43184">
    <property type="entry name" value="MAJOR FACILITATOR SUPERFAMILY TRANSPORTER 16, ISOFORM B"/>
    <property type="match status" value="1"/>
</dbReference>
<evidence type="ECO:0000256" key="3">
    <source>
        <dbReference type="ARBA" id="ARBA00022597"/>
    </source>
</evidence>
<protein>
    <submittedName>
        <fullName evidence="9">MFS transporter</fullName>
    </submittedName>
</protein>
<feature type="transmembrane region" description="Helical" evidence="7">
    <location>
        <begin position="22"/>
        <end position="39"/>
    </location>
</feature>
<keyword evidence="2" id="KW-0813">Transport</keyword>
<dbReference type="InterPro" id="IPR011701">
    <property type="entry name" value="MFS"/>
</dbReference>